<evidence type="ECO:0000313" key="2">
    <source>
        <dbReference type="Proteomes" id="UP000594638"/>
    </source>
</evidence>
<dbReference type="AlphaFoldDB" id="A0A8S0PME9"/>
<comment type="caution">
    <text evidence="1">The sequence shown here is derived from an EMBL/GenBank/DDBJ whole genome shotgun (WGS) entry which is preliminary data.</text>
</comment>
<dbReference type="Gramene" id="OE9A010817T1">
    <property type="protein sequence ID" value="OE9A010817C1"/>
    <property type="gene ID" value="OE9A010817"/>
</dbReference>
<sequence>ADSVGGSRRFRPSSSAVLVCSEPASSDCLSTDCGVADVDSGLEKEEARLNQGKSLAFGEKSQITRFITQPAATKKSRTIQMRWQMGINMDNGFG</sequence>
<protein>
    <submittedName>
        <fullName evidence="1">Uncharacterized protein</fullName>
    </submittedName>
</protein>
<reference evidence="1 2" key="1">
    <citation type="submission" date="2019-12" db="EMBL/GenBank/DDBJ databases">
        <authorList>
            <person name="Alioto T."/>
            <person name="Alioto T."/>
            <person name="Gomez Garrido J."/>
        </authorList>
    </citation>
    <scope>NUCLEOTIDE SEQUENCE [LARGE SCALE GENOMIC DNA]</scope>
</reference>
<proteinExistence type="predicted"/>
<keyword evidence="2" id="KW-1185">Reference proteome</keyword>
<gene>
    <name evidence="1" type="ORF">OLEA9_A010817</name>
</gene>
<dbReference type="Proteomes" id="UP000594638">
    <property type="component" value="Unassembled WGS sequence"/>
</dbReference>
<evidence type="ECO:0000313" key="1">
    <source>
        <dbReference type="EMBL" id="CAA2946922.1"/>
    </source>
</evidence>
<dbReference type="EMBL" id="CACTIH010000065">
    <property type="protein sequence ID" value="CAA2946922.1"/>
    <property type="molecule type" value="Genomic_DNA"/>
</dbReference>
<name>A0A8S0PME9_OLEEU</name>
<accession>A0A8S0PME9</accession>
<organism evidence="1 2">
    <name type="scientific">Olea europaea subsp. europaea</name>
    <dbReference type="NCBI Taxonomy" id="158383"/>
    <lineage>
        <taxon>Eukaryota</taxon>
        <taxon>Viridiplantae</taxon>
        <taxon>Streptophyta</taxon>
        <taxon>Embryophyta</taxon>
        <taxon>Tracheophyta</taxon>
        <taxon>Spermatophyta</taxon>
        <taxon>Magnoliopsida</taxon>
        <taxon>eudicotyledons</taxon>
        <taxon>Gunneridae</taxon>
        <taxon>Pentapetalae</taxon>
        <taxon>asterids</taxon>
        <taxon>lamiids</taxon>
        <taxon>Lamiales</taxon>
        <taxon>Oleaceae</taxon>
        <taxon>Oleeae</taxon>
        <taxon>Olea</taxon>
    </lineage>
</organism>
<feature type="non-terminal residue" evidence="1">
    <location>
        <position position="1"/>
    </location>
</feature>